<dbReference type="Proteomes" id="UP000324233">
    <property type="component" value="Plasmid pOJF2_1"/>
</dbReference>
<geneLocation type="plasmid" evidence="2">
    <name>pojf2_1</name>
</geneLocation>
<evidence type="ECO:0000313" key="1">
    <source>
        <dbReference type="EMBL" id="QEH39279.1"/>
    </source>
</evidence>
<keyword evidence="1" id="KW-0614">Plasmid</keyword>
<sequence length="129" mass="14412">MSSTVTEAEVQDGTRVMVGRKLSEVYIWIDKVTHQPVELSENYSLEGYHHPPDDPVLDSAAVGALTRKAQAIIQAWNQSPSDPNHYNFYGVRLLRRENEWSHTHHNPVTGENNWEGGGTGVGNLLYTIG</sequence>
<accession>A0A5B9WG82</accession>
<dbReference type="KEGG" id="agv:OJF2_78940"/>
<organism evidence="1 2">
    <name type="scientific">Aquisphaera giovannonii</name>
    <dbReference type="NCBI Taxonomy" id="406548"/>
    <lineage>
        <taxon>Bacteria</taxon>
        <taxon>Pseudomonadati</taxon>
        <taxon>Planctomycetota</taxon>
        <taxon>Planctomycetia</taxon>
        <taxon>Isosphaerales</taxon>
        <taxon>Isosphaeraceae</taxon>
        <taxon>Aquisphaera</taxon>
    </lineage>
</organism>
<dbReference type="AlphaFoldDB" id="A0A5B9WG82"/>
<proteinExistence type="predicted"/>
<gene>
    <name evidence="1" type="ORF">OJF2_78940</name>
</gene>
<keyword evidence="2" id="KW-1185">Reference proteome</keyword>
<name>A0A5B9WG82_9BACT</name>
<evidence type="ECO:0000313" key="2">
    <source>
        <dbReference type="Proteomes" id="UP000324233"/>
    </source>
</evidence>
<protein>
    <submittedName>
        <fullName evidence="1">Uncharacterized protein</fullName>
    </submittedName>
</protein>
<dbReference type="EMBL" id="CP042998">
    <property type="protein sequence ID" value="QEH39279.1"/>
    <property type="molecule type" value="Genomic_DNA"/>
</dbReference>
<reference evidence="1 2" key="1">
    <citation type="submission" date="2019-08" db="EMBL/GenBank/DDBJ databases">
        <title>Deep-cultivation of Planctomycetes and their phenomic and genomic characterization uncovers novel biology.</title>
        <authorList>
            <person name="Wiegand S."/>
            <person name="Jogler M."/>
            <person name="Boedeker C."/>
            <person name="Pinto D."/>
            <person name="Vollmers J."/>
            <person name="Rivas-Marin E."/>
            <person name="Kohn T."/>
            <person name="Peeters S.H."/>
            <person name="Heuer A."/>
            <person name="Rast P."/>
            <person name="Oberbeckmann S."/>
            <person name="Bunk B."/>
            <person name="Jeske O."/>
            <person name="Meyerdierks A."/>
            <person name="Storesund J.E."/>
            <person name="Kallscheuer N."/>
            <person name="Luecker S."/>
            <person name="Lage O.M."/>
            <person name="Pohl T."/>
            <person name="Merkel B.J."/>
            <person name="Hornburger P."/>
            <person name="Mueller R.-W."/>
            <person name="Bruemmer F."/>
            <person name="Labrenz M."/>
            <person name="Spormann A.M."/>
            <person name="Op den Camp H."/>
            <person name="Overmann J."/>
            <person name="Amann R."/>
            <person name="Jetten M.S.M."/>
            <person name="Mascher T."/>
            <person name="Medema M.H."/>
            <person name="Devos D.P."/>
            <person name="Kaster A.-K."/>
            <person name="Ovreas L."/>
            <person name="Rohde M."/>
            <person name="Galperin M.Y."/>
            <person name="Jogler C."/>
        </authorList>
    </citation>
    <scope>NUCLEOTIDE SEQUENCE [LARGE SCALE GENOMIC DNA]</scope>
    <source>
        <strain evidence="1 2">OJF2</strain>
        <plasmid evidence="2">pojf2_1</plasmid>
    </source>
</reference>
<dbReference type="RefSeq" id="WP_148599167.1">
    <property type="nucleotide sequence ID" value="NZ_CP042998.1"/>
</dbReference>